<dbReference type="OrthoDB" id="346839at2759"/>
<dbReference type="GO" id="GO:0005634">
    <property type="term" value="C:nucleus"/>
    <property type="evidence" value="ECO:0007669"/>
    <property type="project" value="TreeGrafter"/>
</dbReference>
<dbReference type="Pfam" id="PF00076">
    <property type="entry name" value="RRM_1"/>
    <property type="match status" value="1"/>
</dbReference>
<dbReference type="InterPro" id="IPR051229">
    <property type="entry name" value="ALYREF_mRNA_export"/>
</dbReference>
<dbReference type="InterPro" id="IPR012677">
    <property type="entry name" value="Nucleotide-bd_a/b_plait_sf"/>
</dbReference>
<proteinExistence type="predicted"/>
<evidence type="ECO:0000256" key="1">
    <source>
        <dbReference type="ARBA" id="ARBA00022884"/>
    </source>
</evidence>
<reference evidence="5" key="1">
    <citation type="journal article" date="2020" name="Stud. Mycol.">
        <title>101 Dothideomycetes genomes: a test case for predicting lifestyles and emergence of pathogens.</title>
        <authorList>
            <person name="Haridas S."/>
            <person name="Albert R."/>
            <person name="Binder M."/>
            <person name="Bloem J."/>
            <person name="Labutti K."/>
            <person name="Salamov A."/>
            <person name="Andreopoulos B."/>
            <person name="Baker S."/>
            <person name="Barry K."/>
            <person name="Bills G."/>
            <person name="Bluhm B."/>
            <person name="Cannon C."/>
            <person name="Castanera R."/>
            <person name="Culley D."/>
            <person name="Daum C."/>
            <person name="Ezra D."/>
            <person name="Gonzalez J."/>
            <person name="Henrissat B."/>
            <person name="Kuo A."/>
            <person name="Liang C."/>
            <person name="Lipzen A."/>
            <person name="Lutzoni F."/>
            <person name="Magnuson J."/>
            <person name="Mondo S."/>
            <person name="Nolan M."/>
            <person name="Ohm R."/>
            <person name="Pangilinan J."/>
            <person name="Park H.-J."/>
            <person name="Ramirez L."/>
            <person name="Alfaro M."/>
            <person name="Sun H."/>
            <person name="Tritt A."/>
            <person name="Yoshinaga Y."/>
            <person name="Zwiers L.-H."/>
            <person name="Turgeon B."/>
            <person name="Goodwin S."/>
            <person name="Spatafora J."/>
            <person name="Crous P."/>
            <person name="Grigoriev I."/>
        </authorList>
    </citation>
    <scope>NUCLEOTIDE SEQUENCE</scope>
    <source>
        <strain evidence="5">CBS 116435</strain>
    </source>
</reference>
<dbReference type="InterPro" id="IPR035979">
    <property type="entry name" value="RBD_domain_sf"/>
</dbReference>
<dbReference type="PANTHER" id="PTHR19965">
    <property type="entry name" value="RNA AND EXPORT FACTOR BINDING PROTEIN"/>
    <property type="match status" value="1"/>
</dbReference>
<feature type="compositionally biased region" description="Basic residues" evidence="3">
    <location>
        <begin position="23"/>
        <end position="34"/>
    </location>
</feature>
<organism evidence="5 6">
    <name type="scientific">Polychaeton citri CBS 116435</name>
    <dbReference type="NCBI Taxonomy" id="1314669"/>
    <lineage>
        <taxon>Eukaryota</taxon>
        <taxon>Fungi</taxon>
        <taxon>Dikarya</taxon>
        <taxon>Ascomycota</taxon>
        <taxon>Pezizomycotina</taxon>
        <taxon>Dothideomycetes</taxon>
        <taxon>Dothideomycetidae</taxon>
        <taxon>Capnodiales</taxon>
        <taxon>Capnodiaceae</taxon>
        <taxon>Polychaeton</taxon>
    </lineage>
</organism>
<feature type="domain" description="RRM" evidence="4">
    <location>
        <begin position="71"/>
        <end position="149"/>
    </location>
</feature>
<dbReference type="InterPro" id="IPR000504">
    <property type="entry name" value="RRM_dom"/>
</dbReference>
<gene>
    <name evidence="5" type="ORF">K431DRAFT_301405</name>
</gene>
<evidence type="ECO:0000256" key="2">
    <source>
        <dbReference type="PROSITE-ProRule" id="PRU00176"/>
    </source>
</evidence>
<dbReference type="Proteomes" id="UP000799441">
    <property type="component" value="Unassembled WGS sequence"/>
</dbReference>
<feature type="compositionally biased region" description="Low complexity" evidence="3">
    <location>
        <begin position="35"/>
        <end position="47"/>
    </location>
</feature>
<evidence type="ECO:0000256" key="3">
    <source>
        <dbReference type="SAM" id="MobiDB-lite"/>
    </source>
</evidence>
<name>A0A9P4QB18_9PEZI</name>
<sequence length="253" mass="26375">MSAGKLDQSLDQIMKDSGSTGRRPGRRNARRVAKTKATAAVAPTGGVKKNKKDDKAKTVAPTVKPTKVGDSKILVSGLPEDVNETQIKDYFGKTIGPVKRVSVSYGPNGRSRGRAEIVFSKGDAAAKAAKDLNGVKVDGRAMRIEVIMGASNVITAAGPKSLSERVSQPKSAAKDKPKVKGEVKKATTAVKAREPKKKSGRAGRAKPKSAEELDQEMQDYFGGEANGTTNGTAVNGEAAPATNGGGAEEDVVM</sequence>
<feature type="region of interest" description="Disordered" evidence="3">
    <location>
        <begin position="1"/>
        <end position="59"/>
    </location>
</feature>
<protein>
    <recommendedName>
        <fullName evidence="4">RRM domain-containing protein</fullName>
    </recommendedName>
</protein>
<accession>A0A9P4QB18</accession>
<keyword evidence="1 2" id="KW-0694">RNA-binding</keyword>
<comment type="caution">
    <text evidence="5">The sequence shown here is derived from an EMBL/GenBank/DDBJ whole genome shotgun (WGS) entry which is preliminary data.</text>
</comment>
<dbReference type="Gene3D" id="3.30.70.330">
    <property type="match status" value="1"/>
</dbReference>
<dbReference type="EMBL" id="MU003774">
    <property type="protein sequence ID" value="KAF2723887.1"/>
    <property type="molecule type" value="Genomic_DNA"/>
</dbReference>
<keyword evidence="6" id="KW-1185">Reference proteome</keyword>
<evidence type="ECO:0000259" key="4">
    <source>
        <dbReference type="PROSITE" id="PS50102"/>
    </source>
</evidence>
<feature type="compositionally biased region" description="Basic residues" evidence="3">
    <location>
        <begin position="194"/>
        <end position="207"/>
    </location>
</feature>
<evidence type="ECO:0000313" key="5">
    <source>
        <dbReference type="EMBL" id="KAF2723887.1"/>
    </source>
</evidence>
<dbReference type="GO" id="GO:0003729">
    <property type="term" value="F:mRNA binding"/>
    <property type="evidence" value="ECO:0007669"/>
    <property type="project" value="TreeGrafter"/>
</dbReference>
<feature type="compositionally biased region" description="Low complexity" evidence="3">
    <location>
        <begin position="222"/>
        <end position="239"/>
    </location>
</feature>
<dbReference type="PROSITE" id="PS50102">
    <property type="entry name" value="RRM"/>
    <property type="match status" value="1"/>
</dbReference>
<dbReference type="AlphaFoldDB" id="A0A9P4QB18"/>
<dbReference type="SUPFAM" id="SSF54928">
    <property type="entry name" value="RNA-binding domain, RBD"/>
    <property type="match status" value="1"/>
</dbReference>
<evidence type="ECO:0000313" key="6">
    <source>
        <dbReference type="Proteomes" id="UP000799441"/>
    </source>
</evidence>
<feature type="region of interest" description="Disordered" evidence="3">
    <location>
        <begin position="157"/>
        <end position="253"/>
    </location>
</feature>
<dbReference type="SMART" id="SM00360">
    <property type="entry name" value="RRM"/>
    <property type="match status" value="1"/>
</dbReference>
<feature type="compositionally biased region" description="Basic and acidic residues" evidence="3">
    <location>
        <begin position="172"/>
        <end position="185"/>
    </location>
</feature>
<dbReference type="PANTHER" id="PTHR19965:SF35">
    <property type="entry name" value="RNA ANNEALING PROTEIN YRA1"/>
    <property type="match status" value="1"/>
</dbReference>